<dbReference type="Pfam" id="PF03610">
    <property type="entry name" value="EIIA-man"/>
    <property type="match status" value="1"/>
</dbReference>
<evidence type="ECO:0000313" key="4">
    <source>
        <dbReference type="Proteomes" id="UP001321741"/>
    </source>
</evidence>
<dbReference type="RefSeq" id="WP_317637204.1">
    <property type="nucleotide sequence ID" value="NZ_AP026803.1"/>
</dbReference>
<dbReference type="InterPro" id="IPR036662">
    <property type="entry name" value="PTS_EIIA_man-typ_sf"/>
</dbReference>
<dbReference type="SUPFAM" id="SSF53062">
    <property type="entry name" value="PTS system fructose IIA component-like"/>
    <property type="match status" value="1"/>
</dbReference>
<dbReference type="Gene3D" id="3.40.50.510">
    <property type="entry name" value="Phosphotransferase system, mannose-type IIA component"/>
    <property type="match status" value="1"/>
</dbReference>
<evidence type="ECO:0000259" key="2">
    <source>
        <dbReference type="PROSITE" id="PS51096"/>
    </source>
</evidence>
<reference evidence="3 4" key="1">
    <citation type="journal article" date="2023" name="Microbiol. Spectr.">
        <title>Symbiosis of Carpenter Bees with Uncharacterized Lactic Acid Bacteria Showing NAD Auxotrophy.</title>
        <authorList>
            <person name="Kawasaki S."/>
            <person name="Ozawa K."/>
            <person name="Mori T."/>
            <person name="Yamamoto A."/>
            <person name="Ito M."/>
            <person name="Ohkuma M."/>
            <person name="Sakamoto M."/>
            <person name="Matsutani M."/>
        </authorList>
    </citation>
    <scope>NUCLEOTIDE SEQUENCE [LARGE SCALE GENOMIC DNA]</scope>
    <source>
        <strain evidence="3 4">Kim32-2</strain>
    </source>
</reference>
<dbReference type="EMBL" id="AP026803">
    <property type="protein sequence ID" value="BDR60967.1"/>
    <property type="molecule type" value="Genomic_DNA"/>
</dbReference>
<keyword evidence="4" id="KW-1185">Reference proteome</keyword>
<gene>
    <name evidence="3" type="ORF">KIM322_12280</name>
</gene>
<dbReference type="InterPro" id="IPR051471">
    <property type="entry name" value="Bacterial_PTS_sugar_comp"/>
</dbReference>
<accession>A0ABM8BI50</accession>
<keyword evidence="1" id="KW-0808">Transferase</keyword>
<protein>
    <submittedName>
        <fullName evidence="3">PTS fructose transporter subunit IIA</fullName>
    </submittedName>
</protein>
<dbReference type="PANTHER" id="PTHR33799">
    <property type="entry name" value="PTS PERMEASE-RELATED-RELATED"/>
    <property type="match status" value="1"/>
</dbReference>
<dbReference type="PANTHER" id="PTHR33799:SF1">
    <property type="entry name" value="PTS SYSTEM MANNOSE-SPECIFIC EIIAB COMPONENT-RELATED"/>
    <property type="match status" value="1"/>
</dbReference>
<dbReference type="Proteomes" id="UP001321741">
    <property type="component" value="Chromosome"/>
</dbReference>
<dbReference type="InterPro" id="IPR004701">
    <property type="entry name" value="PTS_EIIA_man-typ"/>
</dbReference>
<dbReference type="PROSITE" id="PS51096">
    <property type="entry name" value="PTS_EIIA_TYPE_4"/>
    <property type="match status" value="1"/>
</dbReference>
<name>A0ABM8BI50_9LACO</name>
<evidence type="ECO:0000313" key="3">
    <source>
        <dbReference type="EMBL" id="BDR60967.1"/>
    </source>
</evidence>
<sequence>MFKIVIASHGSVAEAMKKSVKLFFPDEEDIITAKIDEEGLVPFQNKLDQIVQIIENQSVLFLVDVPYGTPFNEIVKRMVAVKKDSDILAGVNMPTLIEAINLRNQNISLMEAIPKLIEVSQLQSYSEKLKAINKSEDDE</sequence>
<organism evidence="3 4">
    <name type="scientific">Lactobacillus xylocopicola</name>
    <dbReference type="NCBI Taxonomy" id="2976676"/>
    <lineage>
        <taxon>Bacteria</taxon>
        <taxon>Bacillati</taxon>
        <taxon>Bacillota</taxon>
        <taxon>Bacilli</taxon>
        <taxon>Lactobacillales</taxon>
        <taxon>Lactobacillaceae</taxon>
        <taxon>Lactobacillus</taxon>
    </lineage>
</organism>
<feature type="domain" description="PTS EIIA type-4" evidence="2">
    <location>
        <begin position="1"/>
        <end position="129"/>
    </location>
</feature>
<proteinExistence type="predicted"/>
<evidence type="ECO:0000256" key="1">
    <source>
        <dbReference type="ARBA" id="ARBA00022679"/>
    </source>
</evidence>